<gene>
    <name evidence="6" type="primary">rplF</name>
    <name evidence="10" type="ORF">SAMN02745124_03627</name>
</gene>
<feature type="domain" description="Large ribosomal subunit protein uL6 alpha-beta" evidence="9">
    <location>
        <begin position="11"/>
        <end position="82"/>
    </location>
</feature>
<dbReference type="GO" id="GO:0002181">
    <property type="term" value="P:cytoplasmic translation"/>
    <property type="evidence" value="ECO:0007669"/>
    <property type="project" value="TreeGrafter"/>
</dbReference>
<dbReference type="Gene3D" id="3.90.930.12">
    <property type="entry name" value="Ribosomal protein L6, alpha-beta domain"/>
    <property type="match status" value="2"/>
</dbReference>
<name>A0A1M5Y4W3_9BACT</name>
<comment type="subunit">
    <text evidence="6">Part of the 50S ribosomal subunit.</text>
</comment>
<dbReference type="PRINTS" id="PR00059">
    <property type="entry name" value="RIBOSOMALL6"/>
</dbReference>
<evidence type="ECO:0000256" key="5">
    <source>
        <dbReference type="ARBA" id="ARBA00023274"/>
    </source>
</evidence>
<dbReference type="HAMAP" id="MF_01365_B">
    <property type="entry name" value="Ribosomal_uL6_B"/>
    <property type="match status" value="1"/>
</dbReference>
<proteinExistence type="inferred from homology"/>
<dbReference type="GO" id="GO:0019843">
    <property type="term" value="F:rRNA binding"/>
    <property type="evidence" value="ECO:0007669"/>
    <property type="project" value="UniProtKB-UniRule"/>
</dbReference>
<dbReference type="STRING" id="1121409.SAMN02745124_03627"/>
<dbReference type="PANTHER" id="PTHR11655:SF14">
    <property type="entry name" value="LARGE RIBOSOMAL SUBUNIT PROTEIN UL6M"/>
    <property type="match status" value="1"/>
</dbReference>
<dbReference type="PROSITE" id="PS00525">
    <property type="entry name" value="RIBOSOMAL_L6_1"/>
    <property type="match status" value="1"/>
</dbReference>
<dbReference type="FunFam" id="3.90.930.12:FF:000002">
    <property type="entry name" value="50S ribosomal protein L6"/>
    <property type="match status" value="1"/>
</dbReference>
<evidence type="ECO:0000256" key="2">
    <source>
        <dbReference type="ARBA" id="ARBA00022730"/>
    </source>
</evidence>
<evidence type="ECO:0000313" key="10">
    <source>
        <dbReference type="EMBL" id="SHI07042.1"/>
    </source>
</evidence>
<dbReference type="InterPro" id="IPR036789">
    <property type="entry name" value="Ribosomal_uL6-like_a/b-dom_sf"/>
</dbReference>
<evidence type="ECO:0000256" key="4">
    <source>
        <dbReference type="ARBA" id="ARBA00022980"/>
    </source>
</evidence>
<dbReference type="InterPro" id="IPR019906">
    <property type="entry name" value="Ribosomal_uL6_bac-type"/>
</dbReference>
<dbReference type="PIRSF" id="PIRSF002162">
    <property type="entry name" value="Ribosomal_L6"/>
    <property type="match status" value="1"/>
</dbReference>
<dbReference type="FunFam" id="3.90.930.12:FF:000001">
    <property type="entry name" value="50S ribosomal protein L6"/>
    <property type="match status" value="1"/>
</dbReference>
<dbReference type="PANTHER" id="PTHR11655">
    <property type="entry name" value="60S/50S RIBOSOMAL PROTEIN L6/L9"/>
    <property type="match status" value="1"/>
</dbReference>
<evidence type="ECO:0000256" key="7">
    <source>
        <dbReference type="RuleBase" id="RU003869"/>
    </source>
</evidence>
<keyword evidence="2 6" id="KW-0699">rRNA-binding</keyword>
<dbReference type="OrthoDB" id="9805007at2"/>
<protein>
    <recommendedName>
        <fullName evidence="6">Large ribosomal subunit protein uL6</fullName>
    </recommendedName>
</protein>
<dbReference type="Proteomes" id="UP000184139">
    <property type="component" value="Unassembled WGS sequence"/>
</dbReference>
<comment type="similarity">
    <text evidence="1 6 7">Belongs to the universal ribosomal protein uL6 family.</text>
</comment>
<dbReference type="AlphaFoldDB" id="A0A1M5Y4W3"/>
<dbReference type="SUPFAM" id="SSF56053">
    <property type="entry name" value="Ribosomal protein L6"/>
    <property type="match status" value="2"/>
</dbReference>
<organism evidence="10 11">
    <name type="scientific">Desulfofustis glycolicus DSM 9705</name>
    <dbReference type="NCBI Taxonomy" id="1121409"/>
    <lineage>
        <taxon>Bacteria</taxon>
        <taxon>Pseudomonadati</taxon>
        <taxon>Thermodesulfobacteriota</taxon>
        <taxon>Desulfobulbia</taxon>
        <taxon>Desulfobulbales</taxon>
        <taxon>Desulfocapsaceae</taxon>
        <taxon>Desulfofustis</taxon>
    </lineage>
</organism>
<evidence type="ECO:0000256" key="3">
    <source>
        <dbReference type="ARBA" id="ARBA00022884"/>
    </source>
</evidence>
<dbReference type="InterPro" id="IPR020040">
    <property type="entry name" value="Ribosomal_uL6_a/b-dom"/>
</dbReference>
<evidence type="ECO:0000256" key="1">
    <source>
        <dbReference type="ARBA" id="ARBA00009356"/>
    </source>
</evidence>
<dbReference type="InterPro" id="IPR002358">
    <property type="entry name" value="Ribosomal_uL6_CS"/>
</dbReference>
<keyword evidence="11" id="KW-1185">Reference proteome</keyword>
<keyword evidence="5 6" id="KW-0687">Ribonucleoprotein</keyword>
<evidence type="ECO:0000256" key="6">
    <source>
        <dbReference type="HAMAP-Rule" id="MF_01365"/>
    </source>
</evidence>
<keyword evidence="3 6" id="KW-0694">RNA-binding</keyword>
<evidence type="ECO:0000256" key="8">
    <source>
        <dbReference type="RuleBase" id="RU003870"/>
    </source>
</evidence>
<dbReference type="GO" id="GO:0003735">
    <property type="term" value="F:structural constituent of ribosome"/>
    <property type="evidence" value="ECO:0007669"/>
    <property type="project" value="UniProtKB-UniRule"/>
</dbReference>
<comment type="function">
    <text evidence="6 8">This protein binds to the 23S rRNA, and is important in its secondary structure. It is located near the subunit interface in the base of the L7/L12 stalk, and near the tRNA binding site of the peptidyltransferase center.</text>
</comment>
<evidence type="ECO:0000313" key="11">
    <source>
        <dbReference type="Proteomes" id="UP000184139"/>
    </source>
</evidence>
<dbReference type="Pfam" id="PF00347">
    <property type="entry name" value="Ribosomal_L6"/>
    <property type="match status" value="2"/>
</dbReference>
<sequence length="179" mass="19072">MSRIGKMPIPVPAGVTVEIKGQDISVSGKKGTLNRTVHPEVSLVLEDGAILVDGKQKSRNISAFRGLTRSLVNNMVVGVAEGFKKVLVVEGVGYRASMAGNNLSLSVGYSNPVEFALPEGVTGNIEGNTKIVLESIDKETLGLTAAKIRAIRKPEPYKGKGIRYEDERIVRKAGKTGAK</sequence>
<reference evidence="10 11" key="1">
    <citation type="submission" date="2016-11" db="EMBL/GenBank/DDBJ databases">
        <authorList>
            <person name="Jaros S."/>
            <person name="Januszkiewicz K."/>
            <person name="Wedrychowicz H."/>
        </authorList>
    </citation>
    <scope>NUCLEOTIDE SEQUENCE [LARGE SCALE GENOMIC DNA]</scope>
    <source>
        <strain evidence="10 11">DSM 9705</strain>
    </source>
</reference>
<keyword evidence="4 6" id="KW-0689">Ribosomal protein</keyword>
<dbReference type="GO" id="GO:0022625">
    <property type="term" value="C:cytosolic large ribosomal subunit"/>
    <property type="evidence" value="ECO:0007669"/>
    <property type="project" value="UniProtKB-UniRule"/>
</dbReference>
<evidence type="ECO:0000259" key="9">
    <source>
        <dbReference type="Pfam" id="PF00347"/>
    </source>
</evidence>
<dbReference type="NCBIfam" id="TIGR03654">
    <property type="entry name" value="L6_bact"/>
    <property type="match status" value="1"/>
</dbReference>
<feature type="domain" description="Large ribosomal subunit protein uL6 alpha-beta" evidence="9">
    <location>
        <begin position="91"/>
        <end position="164"/>
    </location>
</feature>
<dbReference type="RefSeq" id="WP_073378291.1">
    <property type="nucleotide sequence ID" value="NZ_FQXS01000028.1"/>
</dbReference>
<accession>A0A1M5Y4W3</accession>
<dbReference type="InterPro" id="IPR000702">
    <property type="entry name" value="Ribosomal_uL6-like"/>
</dbReference>
<dbReference type="EMBL" id="FQXS01000028">
    <property type="protein sequence ID" value="SHI07042.1"/>
    <property type="molecule type" value="Genomic_DNA"/>
</dbReference>